<dbReference type="InterPro" id="IPR036890">
    <property type="entry name" value="HATPase_C_sf"/>
</dbReference>
<dbReference type="Pfam" id="PF07730">
    <property type="entry name" value="HisKA_3"/>
    <property type="match status" value="1"/>
</dbReference>
<keyword evidence="5" id="KW-0547">Nucleotide-binding</keyword>
<gene>
    <name evidence="11" type="ORF">J2S64_003871</name>
</gene>
<dbReference type="Gene3D" id="3.30.565.10">
    <property type="entry name" value="Histidine kinase-like ATPase, C-terminal domain"/>
    <property type="match status" value="1"/>
</dbReference>
<evidence type="ECO:0000256" key="2">
    <source>
        <dbReference type="ARBA" id="ARBA00012438"/>
    </source>
</evidence>
<comment type="catalytic activity">
    <reaction evidence="1">
        <text>ATP + protein L-histidine = ADP + protein N-phospho-L-histidine.</text>
        <dbReference type="EC" id="2.7.13.3"/>
    </reaction>
</comment>
<reference evidence="11 12" key="1">
    <citation type="submission" date="2023-07" db="EMBL/GenBank/DDBJ databases">
        <title>Sequencing the genomes of 1000 actinobacteria strains.</title>
        <authorList>
            <person name="Klenk H.-P."/>
        </authorList>
    </citation>
    <scope>NUCLEOTIDE SEQUENCE [LARGE SCALE GENOMIC DNA]</scope>
    <source>
        <strain evidence="11 12">DSM 20167</strain>
    </source>
</reference>
<feature type="transmembrane region" description="Helical" evidence="9">
    <location>
        <begin position="152"/>
        <end position="179"/>
    </location>
</feature>
<keyword evidence="12" id="KW-1185">Reference proteome</keyword>
<dbReference type="SUPFAM" id="SSF55874">
    <property type="entry name" value="ATPase domain of HSP90 chaperone/DNA topoisomerase II/histidine kinase"/>
    <property type="match status" value="1"/>
</dbReference>
<keyword evidence="4" id="KW-0808">Transferase</keyword>
<proteinExistence type="predicted"/>
<dbReference type="RefSeq" id="WP_310292944.1">
    <property type="nucleotide sequence ID" value="NZ_JAVDYI010000001.1"/>
</dbReference>
<evidence type="ECO:0000256" key="9">
    <source>
        <dbReference type="SAM" id="Phobius"/>
    </source>
</evidence>
<dbReference type="InterPro" id="IPR050482">
    <property type="entry name" value="Sensor_HK_TwoCompSys"/>
</dbReference>
<evidence type="ECO:0000313" key="12">
    <source>
        <dbReference type="Proteomes" id="UP001183817"/>
    </source>
</evidence>
<keyword evidence="6 11" id="KW-0418">Kinase</keyword>
<evidence type="ECO:0000256" key="8">
    <source>
        <dbReference type="ARBA" id="ARBA00023012"/>
    </source>
</evidence>
<keyword evidence="9" id="KW-1133">Transmembrane helix</keyword>
<evidence type="ECO:0000256" key="6">
    <source>
        <dbReference type="ARBA" id="ARBA00022777"/>
    </source>
</evidence>
<feature type="domain" description="Signal transduction histidine kinase subgroup 3 dimerisation and phosphoacceptor" evidence="10">
    <location>
        <begin position="253"/>
        <end position="312"/>
    </location>
</feature>
<feature type="transmembrane region" description="Helical" evidence="9">
    <location>
        <begin position="62"/>
        <end position="82"/>
    </location>
</feature>
<dbReference type="PANTHER" id="PTHR24421:SF10">
    <property type="entry name" value="NITRATE_NITRITE SENSOR PROTEIN NARQ"/>
    <property type="match status" value="1"/>
</dbReference>
<dbReference type="InterPro" id="IPR011712">
    <property type="entry name" value="Sig_transdc_His_kin_sub3_dim/P"/>
</dbReference>
<comment type="caution">
    <text evidence="11">The sequence shown here is derived from an EMBL/GenBank/DDBJ whole genome shotgun (WGS) entry which is preliminary data.</text>
</comment>
<evidence type="ECO:0000256" key="7">
    <source>
        <dbReference type="ARBA" id="ARBA00022840"/>
    </source>
</evidence>
<evidence type="ECO:0000256" key="1">
    <source>
        <dbReference type="ARBA" id="ARBA00000085"/>
    </source>
</evidence>
<organism evidence="11 12">
    <name type="scientific">Paeniglutamicibacter sulfureus</name>
    <dbReference type="NCBI Taxonomy" id="43666"/>
    <lineage>
        <taxon>Bacteria</taxon>
        <taxon>Bacillati</taxon>
        <taxon>Actinomycetota</taxon>
        <taxon>Actinomycetes</taxon>
        <taxon>Micrococcales</taxon>
        <taxon>Micrococcaceae</taxon>
        <taxon>Paeniglutamicibacter</taxon>
    </lineage>
</organism>
<keyword evidence="3" id="KW-0597">Phosphoprotein</keyword>
<evidence type="ECO:0000313" key="11">
    <source>
        <dbReference type="EMBL" id="MDR7360180.1"/>
    </source>
</evidence>
<evidence type="ECO:0000256" key="4">
    <source>
        <dbReference type="ARBA" id="ARBA00022679"/>
    </source>
</evidence>
<keyword evidence="9" id="KW-0812">Transmembrane</keyword>
<evidence type="ECO:0000256" key="5">
    <source>
        <dbReference type="ARBA" id="ARBA00022741"/>
    </source>
</evidence>
<keyword evidence="7" id="KW-0067">ATP-binding</keyword>
<dbReference type="EC" id="2.7.13.3" evidence="2"/>
<feature type="transmembrane region" description="Helical" evidence="9">
    <location>
        <begin position="94"/>
        <end position="119"/>
    </location>
</feature>
<protein>
    <recommendedName>
        <fullName evidence="2">histidine kinase</fullName>
        <ecNumber evidence="2">2.7.13.3</ecNumber>
    </recommendedName>
</protein>
<dbReference type="PANTHER" id="PTHR24421">
    <property type="entry name" value="NITRATE/NITRITE SENSOR PROTEIN NARX-RELATED"/>
    <property type="match status" value="1"/>
</dbReference>
<evidence type="ECO:0000259" key="10">
    <source>
        <dbReference type="Pfam" id="PF07730"/>
    </source>
</evidence>
<feature type="transmembrane region" description="Helical" evidence="9">
    <location>
        <begin position="199"/>
        <end position="222"/>
    </location>
</feature>
<evidence type="ECO:0000256" key="3">
    <source>
        <dbReference type="ARBA" id="ARBA00022553"/>
    </source>
</evidence>
<keyword evidence="8" id="KW-0902">Two-component regulatory system</keyword>
<dbReference type="GO" id="GO:0016301">
    <property type="term" value="F:kinase activity"/>
    <property type="evidence" value="ECO:0007669"/>
    <property type="project" value="UniProtKB-KW"/>
</dbReference>
<dbReference type="Gene3D" id="1.20.5.1930">
    <property type="match status" value="1"/>
</dbReference>
<dbReference type="Proteomes" id="UP001183817">
    <property type="component" value="Unassembled WGS sequence"/>
</dbReference>
<sequence>MFPAPRALVGPECRPDPQLPAYTAAARPGNDRAGIGGAAVSAEADYYEPVRWRGRWGWRSDVTAAALFLALVVFCHEFLLWGSYSGNYLGDTSLFVLAAAVAIGCARVLPGVALALVWVGTLLQMLRGVDVDLAQLAALYVVGMAARYGTRLWVLCAGLSIAAGSVLGTAYIGRIGSWVSDPLFRAMESNAWPTNNQVIAVFVVVASVLTLPWLLGLLLRLLAGKQTAERGSARAREEADSALELARLRSENAALARDVHDVVGHSLAVIIAQADSIRFIPDADVVRIRETTGTIAEAARRSLGEVRQVLSQTAETKSTDARVVDTGAMGARRSGARQAVSTATRSMALQTAQMGLLHPAVSEISAILQNVRGTGYEVSEETLGEPVPLPADIVPATRRIIQEMLANALHHGCATTPIYVRHYWGATSYTLSLTNYFEASALSKRAGTGIAGMRQRLASLSGTLSINTEDGVAGAPDLFTIAATFPLNHEWTTR</sequence>
<name>A0ABU2BNH4_9MICC</name>
<accession>A0ABU2BNH4</accession>
<dbReference type="EMBL" id="JAVDYI010000001">
    <property type="protein sequence ID" value="MDR7360180.1"/>
    <property type="molecule type" value="Genomic_DNA"/>
</dbReference>
<keyword evidence="9" id="KW-0472">Membrane</keyword>